<dbReference type="AlphaFoldDB" id="A0A1B3WD54"/>
<dbReference type="InterPro" id="IPR011005">
    <property type="entry name" value="Dihydropteroate_synth-like_sf"/>
</dbReference>
<comment type="similarity">
    <text evidence="4 12">Belongs to the DHPS family.</text>
</comment>
<dbReference type="RefSeq" id="WP_069176899.1">
    <property type="nucleotide sequence ID" value="NZ_CP017037.1"/>
</dbReference>
<dbReference type="Pfam" id="PF00809">
    <property type="entry name" value="Pterin_bind"/>
    <property type="match status" value="1"/>
</dbReference>
<evidence type="ECO:0000256" key="11">
    <source>
        <dbReference type="ARBA" id="ARBA00030193"/>
    </source>
</evidence>
<dbReference type="GO" id="GO:0005829">
    <property type="term" value="C:cytosol"/>
    <property type="evidence" value="ECO:0007669"/>
    <property type="project" value="TreeGrafter"/>
</dbReference>
<evidence type="ECO:0000313" key="14">
    <source>
        <dbReference type="EMBL" id="AOH38906.1"/>
    </source>
</evidence>
<dbReference type="InterPro" id="IPR006390">
    <property type="entry name" value="DHP_synth_dom"/>
</dbReference>
<dbReference type="InterPro" id="IPR045031">
    <property type="entry name" value="DHP_synth-like"/>
</dbReference>
<feature type="domain" description="Pterin-binding" evidence="13">
    <location>
        <begin position="24"/>
        <end position="274"/>
    </location>
</feature>
<dbReference type="GO" id="GO:0004156">
    <property type="term" value="F:dihydropteroate synthase activity"/>
    <property type="evidence" value="ECO:0007669"/>
    <property type="project" value="UniProtKB-EC"/>
</dbReference>
<evidence type="ECO:0000256" key="1">
    <source>
        <dbReference type="ARBA" id="ARBA00000012"/>
    </source>
</evidence>
<keyword evidence="8 12" id="KW-0479">Metal-binding</keyword>
<dbReference type="PANTHER" id="PTHR20941">
    <property type="entry name" value="FOLATE SYNTHESIS PROTEINS"/>
    <property type="match status" value="1"/>
</dbReference>
<evidence type="ECO:0000256" key="6">
    <source>
        <dbReference type="ARBA" id="ARBA00016919"/>
    </source>
</evidence>
<evidence type="ECO:0000256" key="9">
    <source>
        <dbReference type="ARBA" id="ARBA00022842"/>
    </source>
</evidence>
<proteinExistence type="inferred from homology"/>
<dbReference type="Proteomes" id="UP000094757">
    <property type="component" value="Chromosome"/>
</dbReference>
<protein>
    <recommendedName>
        <fullName evidence="6 12">Dihydropteroate synthase</fullName>
        <shortName evidence="12">DHPS</shortName>
        <ecNumber evidence="5 12">2.5.1.15</ecNumber>
    </recommendedName>
    <alternativeName>
        <fullName evidence="11 12">Dihydropteroate pyrophosphorylase</fullName>
    </alternativeName>
</protein>
<comment type="catalytic activity">
    <reaction evidence="1">
        <text>(7,8-dihydropterin-6-yl)methyl diphosphate + 4-aminobenzoate = 7,8-dihydropteroate + diphosphate</text>
        <dbReference type="Rhea" id="RHEA:19949"/>
        <dbReference type="ChEBI" id="CHEBI:17836"/>
        <dbReference type="ChEBI" id="CHEBI:17839"/>
        <dbReference type="ChEBI" id="CHEBI:33019"/>
        <dbReference type="ChEBI" id="CHEBI:72950"/>
        <dbReference type="EC" id="2.5.1.15"/>
    </reaction>
</comment>
<dbReference type="PROSITE" id="PS50972">
    <property type="entry name" value="PTERIN_BINDING"/>
    <property type="match status" value="1"/>
</dbReference>
<dbReference type="KEGG" id="dpn:BCB69_02305"/>
<evidence type="ECO:0000256" key="12">
    <source>
        <dbReference type="RuleBase" id="RU361205"/>
    </source>
</evidence>
<evidence type="ECO:0000256" key="4">
    <source>
        <dbReference type="ARBA" id="ARBA00009503"/>
    </source>
</evidence>
<evidence type="ECO:0000256" key="8">
    <source>
        <dbReference type="ARBA" id="ARBA00022723"/>
    </source>
</evidence>
<dbReference type="STRING" id="39950.BCB69_02305"/>
<evidence type="ECO:0000256" key="5">
    <source>
        <dbReference type="ARBA" id="ARBA00012458"/>
    </source>
</evidence>
<accession>A0A1B3WD54</accession>
<dbReference type="PROSITE" id="PS00793">
    <property type="entry name" value="DHPS_2"/>
    <property type="match status" value="1"/>
</dbReference>
<keyword evidence="10 12" id="KW-0289">Folate biosynthesis</keyword>
<dbReference type="CDD" id="cd00739">
    <property type="entry name" value="DHPS"/>
    <property type="match status" value="1"/>
</dbReference>
<comment type="function">
    <text evidence="12">Catalyzes the condensation of para-aminobenzoate (pABA) with 6-hydroxymethyl-7,8-dihydropterin diphosphate (DHPt-PP) to form 7,8-dihydropteroate (H2Pte), the immediate precursor of folate derivatives.</text>
</comment>
<reference evidence="15" key="1">
    <citation type="submission" date="2016-08" db="EMBL/GenBank/DDBJ databases">
        <authorList>
            <person name="Holder M.E."/>
            <person name="Ajami N.J."/>
            <person name="Petrosino J.F."/>
        </authorList>
    </citation>
    <scope>NUCLEOTIDE SEQUENCE [LARGE SCALE GENOMIC DNA]</scope>
    <source>
        <strain evidence="15">F0677</strain>
    </source>
</reference>
<organism evidence="14 15">
    <name type="scientific">Dialister pneumosintes</name>
    <dbReference type="NCBI Taxonomy" id="39950"/>
    <lineage>
        <taxon>Bacteria</taxon>
        <taxon>Bacillati</taxon>
        <taxon>Bacillota</taxon>
        <taxon>Negativicutes</taxon>
        <taxon>Veillonellales</taxon>
        <taxon>Veillonellaceae</taxon>
        <taxon>Dialister</taxon>
    </lineage>
</organism>
<dbReference type="EMBL" id="CP017037">
    <property type="protein sequence ID" value="AOH38906.1"/>
    <property type="molecule type" value="Genomic_DNA"/>
</dbReference>
<evidence type="ECO:0000256" key="2">
    <source>
        <dbReference type="ARBA" id="ARBA00001946"/>
    </source>
</evidence>
<gene>
    <name evidence="14" type="ORF">BCB69_02305</name>
</gene>
<name>A0A1B3WD54_9FIRM</name>
<sequence>MNIIPVKRNYIWKDGKTLSIGNHALIMGILNVTPDSFSDGGNWNTKSQARIRTVQMIKEGAALIDVGAESTRPGSTPLSAKEEWERLIHFLPEVLKNTTVPLSVDTYHYENADKAMSLGAHIMNDIWGLQSDDGSMARVAAEHQCPVIVMHNQEKEYAEKDIIENMKCFFDKSIHIAQKFGIKDENIILDPGIGFGKTREQDLEVLQKMDQLVSDFSYPWLLAASRKRIVGNTLGITDPTQRDEGTGAISLWGIEHGCSMVRVHNVALNFRLIRMWEALHGVKGE</sequence>
<keyword evidence="7 12" id="KW-0808">Transferase</keyword>
<dbReference type="GO" id="GO:0046654">
    <property type="term" value="P:tetrahydrofolate biosynthetic process"/>
    <property type="evidence" value="ECO:0007669"/>
    <property type="project" value="UniProtKB-UniPathway"/>
</dbReference>
<dbReference type="PANTHER" id="PTHR20941:SF1">
    <property type="entry name" value="FOLIC ACID SYNTHESIS PROTEIN FOL1"/>
    <property type="match status" value="1"/>
</dbReference>
<evidence type="ECO:0000259" key="13">
    <source>
        <dbReference type="PROSITE" id="PS50972"/>
    </source>
</evidence>
<comment type="pathway">
    <text evidence="3 12">Cofactor biosynthesis; tetrahydrofolate biosynthesis; 7,8-dihydrofolate from 2-amino-4-hydroxy-6-hydroxymethyl-7,8-dihydropteridine diphosphate and 4-aminobenzoate: step 1/2.</text>
</comment>
<comment type="cofactor">
    <cofactor evidence="2 12">
        <name>Mg(2+)</name>
        <dbReference type="ChEBI" id="CHEBI:18420"/>
    </cofactor>
</comment>
<evidence type="ECO:0000313" key="15">
    <source>
        <dbReference type="Proteomes" id="UP000094757"/>
    </source>
</evidence>
<keyword evidence="9 12" id="KW-0460">Magnesium</keyword>
<dbReference type="SUPFAM" id="SSF51717">
    <property type="entry name" value="Dihydropteroate synthetase-like"/>
    <property type="match status" value="1"/>
</dbReference>
<dbReference type="NCBIfam" id="TIGR01496">
    <property type="entry name" value="DHPS"/>
    <property type="match status" value="1"/>
</dbReference>
<dbReference type="PROSITE" id="PS00792">
    <property type="entry name" value="DHPS_1"/>
    <property type="match status" value="1"/>
</dbReference>
<dbReference type="GO" id="GO:0046656">
    <property type="term" value="P:folic acid biosynthetic process"/>
    <property type="evidence" value="ECO:0007669"/>
    <property type="project" value="UniProtKB-KW"/>
</dbReference>
<evidence type="ECO:0000256" key="7">
    <source>
        <dbReference type="ARBA" id="ARBA00022679"/>
    </source>
</evidence>
<evidence type="ECO:0000256" key="10">
    <source>
        <dbReference type="ARBA" id="ARBA00022909"/>
    </source>
</evidence>
<dbReference type="Gene3D" id="3.20.20.20">
    <property type="entry name" value="Dihydropteroate synthase-like"/>
    <property type="match status" value="1"/>
</dbReference>
<dbReference type="EC" id="2.5.1.15" evidence="5 12"/>
<dbReference type="InterPro" id="IPR000489">
    <property type="entry name" value="Pterin-binding_dom"/>
</dbReference>
<dbReference type="GO" id="GO:0046872">
    <property type="term" value="F:metal ion binding"/>
    <property type="evidence" value="ECO:0007669"/>
    <property type="project" value="UniProtKB-KW"/>
</dbReference>
<evidence type="ECO:0000256" key="3">
    <source>
        <dbReference type="ARBA" id="ARBA00004763"/>
    </source>
</evidence>
<dbReference type="UniPathway" id="UPA00077">
    <property type="reaction ID" value="UER00156"/>
</dbReference>